<dbReference type="Pfam" id="PF00515">
    <property type="entry name" value="TPR_1"/>
    <property type="match status" value="1"/>
</dbReference>
<keyword evidence="2" id="KW-0677">Repeat</keyword>
<comment type="similarity">
    <text evidence="1">Belongs to the SGT family.</text>
</comment>
<keyword evidence="9" id="KW-1185">Reference proteome</keyword>
<feature type="repeat" description="TPR" evidence="4">
    <location>
        <begin position="160"/>
        <end position="193"/>
    </location>
</feature>
<dbReference type="GO" id="GO:0006620">
    <property type="term" value="P:post-translational protein targeting to endoplasmic reticulum membrane"/>
    <property type="evidence" value="ECO:0007669"/>
    <property type="project" value="TreeGrafter"/>
</dbReference>
<dbReference type="Proteomes" id="UP000327044">
    <property type="component" value="Unassembled WGS sequence"/>
</dbReference>
<dbReference type="Gene3D" id="1.25.40.10">
    <property type="entry name" value="Tetratricopeptide repeat domain"/>
    <property type="match status" value="1"/>
</dbReference>
<reference evidence="8" key="3">
    <citation type="submission" date="2019-08" db="EMBL/GenBank/DDBJ databases">
        <authorList>
            <consortium name="Photinus pyralis genome working group"/>
            <person name="Fallon T.R."/>
            <person name="Sander Lower S.E."/>
            <person name="Weng J.-K."/>
        </authorList>
    </citation>
    <scope>NUCLEOTIDE SEQUENCE</scope>
    <source>
        <strain evidence="8">1611_PpyrPB1</strain>
        <tissue evidence="8">Whole body</tissue>
    </source>
</reference>
<evidence type="ECO:0000259" key="6">
    <source>
        <dbReference type="Pfam" id="PF16546"/>
    </source>
</evidence>
<dbReference type="PROSITE" id="PS50005">
    <property type="entry name" value="TPR"/>
    <property type="match status" value="2"/>
</dbReference>
<dbReference type="Pfam" id="PF13414">
    <property type="entry name" value="TPR_11"/>
    <property type="match status" value="1"/>
</dbReference>
<evidence type="ECO:0000256" key="4">
    <source>
        <dbReference type="PROSITE-ProRule" id="PRU00339"/>
    </source>
</evidence>
<evidence type="ECO:0000256" key="3">
    <source>
        <dbReference type="ARBA" id="ARBA00022803"/>
    </source>
</evidence>
<dbReference type="FunCoup" id="A0A1Y1NB51">
    <property type="interactions" value="983"/>
</dbReference>
<keyword evidence="3 4" id="KW-0802">TPR repeat</keyword>
<dbReference type="EMBL" id="GEZM01008497">
    <property type="protein sequence ID" value="JAV94748.1"/>
    <property type="molecule type" value="Transcribed_RNA"/>
</dbReference>
<sequence>MFNMQQPDVCTLDKTKRSLILSMLSFLQEEAQNSDPDKKESLEVAIQCIETAFEVNYNSESQSGCVNLFNVFTQSLQANKKETLTGESIAEAETYKNEGNDLMRQGLFREAIEKYTEAICINPDNAVYYSNRAAAYSRLDLNEYVVEDCECAVKLDPTYGKAYGRLGIAYSRLNKLTNARDAYLRALELDPTNEMYQSNLNLVKEQLASNTDSVPSDRNMDINQFMTNPNLLNMASEMLNDPGIRNVMSGLLQMGNEGGNPNIDALLSMGQQLAEQMQINNPSFVDNLRRQFSGDQGSNASANNTDSNEESSDKPASSKKED</sequence>
<dbReference type="GO" id="GO:0016020">
    <property type="term" value="C:membrane"/>
    <property type="evidence" value="ECO:0007669"/>
    <property type="project" value="TreeGrafter"/>
</dbReference>
<accession>A0A1Y1NB51</accession>
<reference evidence="7" key="1">
    <citation type="journal article" date="2016" name="Sci. Rep.">
        <title>Molecular characterization of firefly nuptial gifts: a multi-omics approach sheds light on postcopulatory sexual selection.</title>
        <authorList>
            <person name="Al-Wathiqui N."/>
            <person name="Fallon T.R."/>
            <person name="South A."/>
            <person name="Weng J.K."/>
            <person name="Lewis S.M."/>
        </authorList>
    </citation>
    <scope>NUCLEOTIDE SEQUENCE</scope>
</reference>
<dbReference type="AlphaFoldDB" id="A0A1Y1NB51"/>
<evidence type="ECO:0000256" key="1">
    <source>
        <dbReference type="ARBA" id="ARBA00008175"/>
    </source>
</evidence>
<evidence type="ECO:0000256" key="5">
    <source>
        <dbReference type="SAM" id="MobiDB-lite"/>
    </source>
</evidence>
<gene>
    <name evidence="8" type="ORF">PPYR_05728</name>
</gene>
<feature type="repeat" description="TPR" evidence="4">
    <location>
        <begin position="92"/>
        <end position="125"/>
    </location>
</feature>
<dbReference type="InterPro" id="IPR032374">
    <property type="entry name" value="SGTA_dimer"/>
</dbReference>
<dbReference type="InterPro" id="IPR019734">
    <property type="entry name" value="TPR_rpt"/>
</dbReference>
<dbReference type="Pfam" id="PF16546">
    <property type="entry name" value="SGTA_dimer"/>
    <property type="match status" value="1"/>
</dbReference>
<dbReference type="PROSITE" id="PS50293">
    <property type="entry name" value="TPR_REGION"/>
    <property type="match status" value="1"/>
</dbReference>
<dbReference type="PANTHER" id="PTHR45831">
    <property type="entry name" value="LD24721P"/>
    <property type="match status" value="1"/>
</dbReference>
<evidence type="ECO:0000313" key="9">
    <source>
        <dbReference type="Proteomes" id="UP000327044"/>
    </source>
</evidence>
<proteinExistence type="inferred from homology"/>
<dbReference type="SMART" id="SM00028">
    <property type="entry name" value="TPR"/>
    <property type="match status" value="3"/>
</dbReference>
<dbReference type="EMBL" id="VVIM01000003">
    <property type="protein sequence ID" value="KAB0801374.1"/>
    <property type="molecule type" value="Genomic_DNA"/>
</dbReference>
<reference evidence="8 9" key="2">
    <citation type="journal article" date="2018" name="Elife">
        <title>Firefly genomes illuminate parallel origins of bioluminescence in beetles.</title>
        <authorList>
            <person name="Fallon T.R."/>
            <person name="Lower S.E."/>
            <person name="Chang C.H."/>
            <person name="Bessho-Uehara M."/>
            <person name="Martin G.J."/>
            <person name="Bewick A.J."/>
            <person name="Behringer M."/>
            <person name="Debat H.J."/>
            <person name="Wong I."/>
            <person name="Day J.C."/>
            <person name="Suvorov A."/>
            <person name="Silva C.J."/>
            <person name="Stanger-Hall K.F."/>
            <person name="Hall D.W."/>
            <person name="Schmitz R.J."/>
            <person name="Nelson D.R."/>
            <person name="Lewis S.M."/>
            <person name="Shigenobu S."/>
            <person name="Bybee S.M."/>
            <person name="Larracuente A.M."/>
            <person name="Oba Y."/>
            <person name="Weng J.K."/>
        </authorList>
    </citation>
    <scope>NUCLEOTIDE SEQUENCE [LARGE SCALE GENOMIC DNA]</scope>
    <source>
        <strain evidence="8">1611_PpyrPB1</strain>
        <tissue evidence="8">Whole body</tissue>
    </source>
</reference>
<evidence type="ECO:0000313" key="7">
    <source>
        <dbReference type="EMBL" id="JAV94748.1"/>
    </source>
</evidence>
<dbReference type="InterPro" id="IPR047150">
    <property type="entry name" value="SGT"/>
</dbReference>
<dbReference type="Gene3D" id="1.20.5.420">
    <property type="entry name" value="Immunoglobulin FC, subunit C"/>
    <property type="match status" value="1"/>
</dbReference>
<feature type="region of interest" description="Disordered" evidence="5">
    <location>
        <begin position="288"/>
        <end position="322"/>
    </location>
</feature>
<organism evidence="7">
    <name type="scientific">Photinus pyralis</name>
    <name type="common">Common eastern firefly</name>
    <name type="synonym">Lampyris pyralis</name>
    <dbReference type="NCBI Taxonomy" id="7054"/>
    <lineage>
        <taxon>Eukaryota</taxon>
        <taxon>Metazoa</taxon>
        <taxon>Ecdysozoa</taxon>
        <taxon>Arthropoda</taxon>
        <taxon>Hexapoda</taxon>
        <taxon>Insecta</taxon>
        <taxon>Pterygota</taxon>
        <taxon>Neoptera</taxon>
        <taxon>Endopterygota</taxon>
        <taxon>Coleoptera</taxon>
        <taxon>Polyphaga</taxon>
        <taxon>Elateriformia</taxon>
        <taxon>Elateroidea</taxon>
        <taxon>Lampyridae</taxon>
        <taxon>Lampyrinae</taxon>
        <taxon>Photinus</taxon>
    </lineage>
</organism>
<dbReference type="OrthoDB" id="2335338at2759"/>
<evidence type="ECO:0000256" key="2">
    <source>
        <dbReference type="ARBA" id="ARBA00022737"/>
    </source>
</evidence>
<dbReference type="GO" id="GO:0060090">
    <property type="term" value="F:molecular adaptor activity"/>
    <property type="evidence" value="ECO:0007669"/>
    <property type="project" value="TreeGrafter"/>
</dbReference>
<dbReference type="InterPro" id="IPR011990">
    <property type="entry name" value="TPR-like_helical_dom_sf"/>
</dbReference>
<dbReference type="InParanoid" id="A0A1Y1NB51"/>
<dbReference type="GO" id="GO:0072380">
    <property type="term" value="C:TRC complex"/>
    <property type="evidence" value="ECO:0007669"/>
    <property type="project" value="TreeGrafter"/>
</dbReference>
<feature type="compositionally biased region" description="Basic and acidic residues" evidence="5">
    <location>
        <begin position="311"/>
        <end position="322"/>
    </location>
</feature>
<evidence type="ECO:0000313" key="8">
    <source>
        <dbReference type="EMBL" id="KAB0801374.1"/>
    </source>
</evidence>
<dbReference type="SUPFAM" id="SSF48452">
    <property type="entry name" value="TPR-like"/>
    <property type="match status" value="1"/>
</dbReference>
<protein>
    <recommendedName>
        <fullName evidence="6">SGTA homodimerisation domain-containing protein</fullName>
    </recommendedName>
</protein>
<feature type="compositionally biased region" description="Polar residues" evidence="5">
    <location>
        <begin position="293"/>
        <end position="306"/>
    </location>
</feature>
<name>A0A1Y1NB51_PHOPY</name>
<dbReference type="PANTHER" id="PTHR45831:SF2">
    <property type="entry name" value="LD24721P"/>
    <property type="match status" value="1"/>
</dbReference>
<feature type="domain" description="SGTA homodimerisation" evidence="6">
    <location>
        <begin position="16"/>
        <end position="63"/>
    </location>
</feature>